<gene>
    <name evidence="1" type="ORF">SDC9_61084</name>
</gene>
<accession>A0A644XER4</accession>
<sequence>MKKIVFVPVCFILCSMFLLGGCGRGEGNEAFAAVSIRKMQDAYYDVVMDYTGRTSNEMGKALAEEILRVVPDYESIADSLLKDQFDMLAKHNLSPDFPTALSRAQAILPKVPREYLDELAGMQEIFNFDTDVLGDGRFSKNELVILQVFQDVIRPTQCSAAAAFGGSSATGKTILGRNLDWDALPRNDMSRMHAVTTTKNGEKSIVMVHFLGMLTPATAYNDNKIFGAFLDAETGAPYPADLSSKRSYCLDFRYALENMSTMQEIADFLKTKEYAFNHLLFMADEESAGVLEQNIGSPGRGFRRVDSELRKGVVWDVPDALATVNDFRLPGNFVYPDDDPSDNNRWKTYRTLLSSYLVRGTKIDVEKMKGISGYYGTDGNAYTSGAVFLSNRIVTAQSIILNMDTLEMWIHFSPVGTGPMPLNPTYIRVKTLLEM</sequence>
<dbReference type="AlphaFoldDB" id="A0A644XER4"/>
<dbReference type="Gene3D" id="3.60.60.10">
    <property type="entry name" value="Penicillin V Acylase, Chain A"/>
    <property type="match status" value="1"/>
</dbReference>
<evidence type="ECO:0000313" key="1">
    <source>
        <dbReference type="EMBL" id="MPM14720.1"/>
    </source>
</evidence>
<organism evidence="1">
    <name type="scientific">bioreactor metagenome</name>
    <dbReference type="NCBI Taxonomy" id="1076179"/>
    <lineage>
        <taxon>unclassified sequences</taxon>
        <taxon>metagenomes</taxon>
        <taxon>ecological metagenomes</taxon>
    </lineage>
</organism>
<proteinExistence type="predicted"/>
<comment type="caution">
    <text evidence="1">The sequence shown here is derived from an EMBL/GenBank/DDBJ whole genome shotgun (WGS) entry which is preliminary data.</text>
</comment>
<reference evidence="1" key="1">
    <citation type="submission" date="2019-08" db="EMBL/GenBank/DDBJ databases">
        <authorList>
            <person name="Kucharzyk K."/>
            <person name="Murdoch R.W."/>
            <person name="Higgins S."/>
            <person name="Loffler F."/>
        </authorList>
    </citation>
    <scope>NUCLEOTIDE SEQUENCE</scope>
</reference>
<dbReference type="PROSITE" id="PS51257">
    <property type="entry name" value="PROKAR_LIPOPROTEIN"/>
    <property type="match status" value="1"/>
</dbReference>
<evidence type="ECO:0008006" key="2">
    <source>
        <dbReference type="Google" id="ProtNLM"/>
    </source>
</evidence>
<dbReference type="InterPro" id="IPR047794">
    <property type="entry name" value="C45_proenzyme-like"/>
</dbReference>
<dbReference type="NCBIfam" id="NF040521">
    <property type="entry name" value="C45_proenzyme"/>
    <property type="match status" value="1"/>
</dbReference>
<protein>
    <recommendedName>
        <fullName evidence="2">Lipoprotein</fullName>
    </recommendedName>
</protein>
<dbReference type="EMBL" id="VSSQ01002327">
    <property type="protein sequence ID" value="MPM14720.1"/>
    <property type="molecule type" value="Genomic_DNA"/>
</dbReference>
<name>A0A644XER4_9ZZZZ</name>